<keyword evidence="14" id="KW-1185">Reference proteome</keyword>
<dbReference type="RefSeq" id="NP_504065.2">
    <property type="nucleotide sequence ID" value="NM_071664.3"/>
</dbReference>
<evidence type="ECO:0000256" key="4">
    <source>
        <dbReference type="ARBA" id="ARBA00022771"/>
    </source>
</evidence>
<dbReference type="UCSC" id="F47C10.8">
    <property type="organism name" value="c. elegans"/>
</dbReference>
<keyword evidence="8" id="KW-0804">Transcription</keyword>
<sequence>MEDIDELPSLAMELSTSNAPKCTICGRDASCHNYGVLSCNACKMFFRRVVIEQLTYHCKKWNMCLENSGQPILQCKACRFEKCLQLGMTLGQLEKIQLPDLIHPDFKSDSLIKNVMFLNSTKRFKLCNFYTSEDPTLEDMVQRTKRSRMKRKTGKQVISVEEWSFQAIYIAVEMFLSLDFMNSIENDDKIVLLRNFSSKSMQLDSAMRSLNAKVDRVITPDGNEVYSDLLLAMFSIDFLNSIRSSLVVRVEELKVTEQEHALLNFLLFCNPAIHPLSERTRRLLATRQKSYSSALLQYCLLTYQQSGPSRFADLLSLSHVINKTSEDANSLTTLCQMYMPQVKLKKLLIDICINV</sequence>
<comment type="subcellular location">
    <subcellularLocation>
        <location evidence="1">Nucleus</location>
    </subcellularLocation>
</comment>
<feature type="domain" description="NR LBD" evidence="12">
    <location>
        <begin position="118"/>
        <end position="354"/>
    </location>
</feature>
<gene>
    <name evidence="13 15" type="primary">nhr-189</name>
    <name evidence="13" type="ORF">CELE_F47C10.8</name>
    <name evidence="15" type="ORF">F47C10.8</name>
</gene>
<dbReference type="GO" id="GO:0000978">
    <property type="term" value="F:RNA polymerase II cis-regulatory region sequence-specific DNA binding"/>
    <property type="evidence" value="ECO:0007669"/>
    <property type="project" value="InterPro"/>
</dbReference>
<evidence type="ECO:0000256" key="9">
    <source>
        <dbReference type="ARBA" id="ARBA00023170"/>
    </source>
</evidence>
<dbReference type="InterPro" id="IPR049636">
    <property type="entry name" value="HNF4-like_DBD"/>
</dbReference>
<dbReference type="Gene3D" id="3.30.50.10">
    <property type="entry name" value="Erythroid Transcription Factor GATA-1, subunit A"/>
    <property type="match status" value="1"/>
</dbReference>
<dbReference type="PROSITE" id="PS51843">
    <property type="entry name" value="NR_LBD"/>
    <property type="match status" value="1"/>
</dbReference>
<dbReference type="STRING" id="6239.F47C10.8.1"/>
<dbReference type="InterPro" id="IPR000536">
    <property type="entry name" value="Nucl_hrmn_rcpt_lig-bd"/>
</dbReference>
<dbReference type="KEGG" id="cel:CELE_F47C10.8"/>
<dbReference type="AlphaFoldDB" id="O01563"/>
<dbReference type="PaxDb" id="6239-F47C10.8"/>
<keyword evidence="7" id="KW-0238">DNA-binding</keyword>
<dbReference type="InterPro" id="IPR035500">
    <property type="entry name" value="NHR-like_dom_sf"/>
</dbReference>
<dbReference type="GeneID" id="185913"/>
<dbReference type="CTD" id="185913"/>
<keyword evidence="3" id="KW-0479">Metal-binding</keyword>
<dbReference type="OrthoDB" id="10018779at2759"/>
<dbReference type="PRINTS" id="PR00047">
    <property type="entry name" value="STROIDFINGER"/>
</dbReference>
<dbReference type="eggNOG" id="ENOG502TGA0">
    <property type="taxonomic scope" value="Eukaryota"/>
</dbReference>
<keyword evidence="4" id="KW-0863">Zinc-finger</keyword>
<dbReference type="PIR" id="T25776">
    <property type="entry name" value="T25776"/>
</dbReference>
<evidence type="ECO:0000256" key="3">
    <source>
        <dbReference type="ARBA" id="ARBA00022723"/>
    </source>
</evidence>
<dbReference type="GO" id="GO:0005634">
    <property type="term" value="C:nucleus"/>
    <property type="evidence" value="ECO:0007669"/>
    <property type="project" value="UniProtKB-SubCell"/>
</dbReference>
<evidence type="ECO:0000256" key="1">
    <source>
        <dbReference type="ARBA" id="ARBA00004123"/>
    </source>
</evidence>
<evidence type="ECO:0000256" key="10">
    <source>
        <dbReference type="ARBA" id="ARBA00023242"/>
    </source>
</evidence>
<protein>
    <submittedName>
        <fullName evidence="13">Nuclear Hormone Receptor family</fullName>
    </submittedName>
</protein>
<dbReference type="SUPFAM" id="SSF57716">
    <property type="entry name" value="Glucocorticoid receptor-like (DNA-binding domain)"/>
    <property type="match status" value="1"/>
</dbReference>
<dbReference type="GO" id="GO:0008270">
    <property type="term" value="F:zinc ion binding"/>
    <property type="evidence" value="ECO:0007669"/>
    <property type="project" value="UniProtKB-KW"/>
</dbReference>
<dbReference type="GO" id="GO:0003700">
    <property type="term" value="F:DNA-binding transcription factor activity"/>
    <property type="evidence" value="ECO:0007669"/>
    <property type="project" value="InterPro"/>
</dbReference>
<dbReference type="InterPro" id="IPR013088">
    <property type="entry name" value="Znf_NHR/GATA"/>
</dbReference>
<evidence type="ECO:0000256" key="8">
    <source>
        <dbReference type="ARBA" id="ARBA00023163"/>
    </source>
</evidence>
<evidence type="ECO:0000313" key="14">
    <source>
        <dbReference type="Proteomes" id="UP000001940"/>
    </source>
</evidence>
<feature type="domain" description="Nuclear receptor" evidence="11">
    <location>
        <begin position="19"/>
        <end position="95"/>
    </location>
</feature>
<dbReference type="Proteomes" id="UP000001940">
    <property type="component" value="Chromosome V"/>
</dbReference>
<dbReference type="SUPFAM" id="SSF48508">
    <property type="entry name" value="Nuclear receptor ligand-binding domain"/>
    <property type="match status" value="1"/>
</dbReference>
<dbReference type="CDD" id="cd06960">
    <property type="entry name" value="NR_DBD_HNF4A"/>
    <property type="match status" value="1"/>
</dbReference>
<dbReference type="Pfam" id="PF00104">
    <property type="entry name" value="Hormone_recep"/>
    <property type="match status" value="1"/>
</dbReference>
<dbReference type="InParanoid" id="O01563"/>
<keyword evidence="9 13" id="KW-0675">Receptor</keyword>
<dbReference type="AGR" id="WB:WBGene00018545"/>
<proteinExistence type="inferred from homology"/>
<dbReference type="SMART" id="SM00430">
    <property type="entry name" value="HOLI"/>
    <property type="match status" value="1"/>
</dbReference>
<evidence type="ECO:0000313" key="15">
    <source>
        <dbReference type="WormBase" id="F47C10.8"/>
    </source>
</evidence>
<evidence type="ECO:0000256" key="7">
    <source>
        <dbReference type="ARBA" id="ARBA00023125"/>
    </source>
</evidence>
<dbReference type="Pfam" id="PF00105">
    <property type="entry name" value="zf-C4"/>
    <property type="match status" value="1"/>
</dbReference>
<dbReference type="Gene3D" id="1.10.565.10">
    <property type="entry name" value="Retinoid X Receptor"/>
    <property type="match status" value="1"/>
</dbReference>
<evidence type="ECO:0000259" key="12">
    <source>
        <dbReference type="PROSITE" id="PS51843"/>
    </source>
</evidence>
<dbReference type="SMART" id="SM00399">
    <property type="entry name" value="ZnF_C4"/>
    <property type="match status" value="1"/>
</dbReference>
<dbReference type="PANTHER" id="PTHR45886">
    <property type="entry name" value="NUCLEAR HORMONE RECEPTOR FAMILY-RELATED-RELATED"/>
    <property type="match status" value="1"/>
</dbReference>
<dbReference type="EMBL" id="BX284605">
    <property type="protein sequence ID" value="CCD64889.2"/>
    <property type="molecule type" value="Genomic_DNA"/>
</dbReference>
<dbReference type="PANTHER" id="PTHR45886:SF16">
    <property type="entry name" value="NUCLEAR HORMONE RECEPTOR FAMILY"/>
    <property type="match status" value="1"/>
</dbReference>
<keyword evidence="10" id="KW-0539">Nucleus</keyword>
<organism evidence="13 14">
    <name type="scientific">Caenorhabditis elegans</name>
    <dbReference type="NCBI Taxonomy" id="6239"/>
    <lineage>
        <taxon>Eukaryota</taxon>
        <taxon>Metazoa</taxon>
        <taxon>Ecdysozoa</taxon>
        <taxon>Nematoda</taxon>
        <taxon>Chromadorea</taxon>
        <taxon>Rhabditida</taxon>
        <taxon>Rhabditina</taxon>
        <taxon>Rhabditomorpha</taxon>
        <taxon>Rhabditoidea</taxon>
        <taxon>Rhabditidae</taxon>
        <taxon>Peloderinae</taxon>
        <taxon>Caenorhabditis</taxon>
    </lineage>
</organism>
<dbReference type="FunCoup" id="O01563">
    <property type="interactions" value="8"/>
</dbReference>
<evidence type="ECO:0000313" key="13">
    <source>
        <dbReference type="EMBL" id="CCD64889.2"/>
    </source>
</evidence>
<dbReference type="WormBase" id="F47C10.8">
    <property type="protein sequence ID" value="CE51552"/>
    <property type="gene ID" value="WBGene00018545"/>
    <property type="gene designation" value="nhr-189"/>
</dbReference>
<keyword evidence="5" id="KW-0862">Zinc</keyword>
<accession>O01563</accession>
<dbReference type="HOGENOM" id="CLU_007368_3_0_1"/>
<evidence type="ECO:0000256" key="2">
    <source>
        <dbReference type="ARBA" id="ARBA00005993"/>
    </source>
</evidence>
<dbReference type="InterPro" id="IPR001628">
    <property type="entry name" value="Znf_hrmn_rcpt"/>
</dbReference>
<dbReference type="SMR" id="O01563"/>
<name>O01563_CAEEL</name>
<reference evidence="13 14" key="1">
    <citation type="journal article" date="1998" name="Science">
        <title>Genome sequence of the nematode C. elegans: a platform for investigating biology.</title>
        <authorList>
            <consortium name="The C. elegans sequencing consortium"/>
            <person name="Sulson J.E."/>
            <person name="Waterston R."/>
        </authorList>
    </citation>
    <scope>NUCLEOTIDE SEQUENCE [LARGE SCALE GENOMIC DNA]</scope>
    <source>
        <strain evidence="13 14">Bristol N2</strain>
    </source>
</reference>
<comment type="similarity">
    <text evidence="2">Belongs to the nuclear hormone receptor family.</text>
</comment>
<keyword evidence="6" id="KW-0805">Transcription regulation</keyword>
<dbReference type="PROSITE" id="PS51030">
    <property type="entry name" value="NUCLEAR_REC_DBD_2"/>
    <property type="match status" value="1"/>
</dbReference>
<evidence type="ECO:0000256" key="6">
    <source>
        <dbReference type="ARBA" id="ARBA00023015"/>
    </source>
</evidence>
<evidence type="ECO:0000256" key="5">
    <source>
        <dbReference type="ARBA" id="ARBA00022833"/>
    </source>
</evidence>
<evidence type="ECO:0000259" key="11">
    <source>
        <dbReference type="PROSITE" id="PS51030"/>
    </source>
</evidence>